<evidence type="ECO:0000256" key="3">
    <source>
        <dbReference type="ARBA" id="ARBA00023125"/>
    </source>
</evidence>
<evidence type="ECO:0000259" key="6">
    <source>
        <dbReference type="PROSITE" id="PS50943"/>
    </source>
</evidence>
<dbReference type="Gene3D" id="1.10.260.40">
    <property type="entry name" value="lambda repressor-like DNA-binding domains"/>
    <property type="match status" value="1"/>
</dbReference>
<dbReference type="AlphaFoldDB" id="A0A829BJ48"/>
<evidence type="ECO:0000256" key="4">
    <source>
        <dbReference type="ARBA" id="ARBA00023163"/>
    </source>
</evidence>
<dbReference type="SUPFAM" id="SSF53822">
    <property type="entry name" value="Periplasmic binding protein-like I"/>
    <property type="match status" value="1"/>
</dbReference>
<dbReference type="InterPro" id="IPR001761">
    <property type="entry name" value="Peripla_BP/Lac1_sug-bd_dom"/>
</dbReference>
<reference evidence="7 8" key="1">
    <citation type="journal article" date="2013" name="Mol. Biol. Evol.">
        <title>Evolutionary and population genomics of the cavity causing bacteria Streptococcus mutans.</title>
        <authorList>
            <person name="Cornejo O.E."/>
            <person name="Lefebure T."/>
            <person name="Pavinski Bitar P.D."/>
            <person name="Lang P."/>
            <person name="Richards V.P."/>
            <person name="Eilertson K."/>
            <person name="Do T."/>
            <person name="Beighton D."/>
            <person name="Zeng L."/>
            <person name="Ahn S.J."/>
            <person name="Burne R.A."/>
            <person name="Siepel A."/>
            <person name="Bustamante C.D."/>
            <person name="Stanhope M.J."/>
        </authorList>
    </citation>
    <scope>NUCLEOTIDE SEQUENCE [LARGE SCALE GENOMIC DNA]</scope>
    <source>
        <strain evidence="7 8">SM6</strain>
    </source>
</reference>
<dbReference type="CDD" id="cd01392">
    <property type="entry name" value="HTH_LacI"/>
    <property type="match status" value="1"/>
</dbReference>
<dbReference type="PROSITE" id="PS50943">
    <property type="entry name" value="HTH_CROC1"/>
    <property type="match status" value="1"/>
</dbReference>
<keyword evidence="1" id="KW-0678">Repressor</keyword>
<dbReference type="Proteomes" id="UP000011676">
    <property type="component" value="Unassembled WGS sequence"/>
</dbReference>
<accession>A0A829BJ48</accession>
<dbReference type="CDD" id="cd06291">
    <property type="entry name" value="PBP1_Qymf-like"/>
    <property type="match status" value="1"/>
</dbReference>
<dbReference type="Gene3D" id="3.40.50.2300">
    <property type="match status" value="2"/>
</dbReference>
<name>A0A829BJ48_STRMG</name>
<dbReference type="InterPro" id="IPR010982">
    <property type="entry name" value="Lambda_DNA-bd_dom_sf"/>
</dbReference>
<dbReference type="PANTHER" id="PTHR30146:SF95">
    <property type="entry name" value="RIBOSE OPERON REPRESSOR"/>
    <property type="match status" value="1"/>
</dbReference>
<sequence>MKRNPTINDVAQLANVSRGTVSNYINGITIREENKAKIEKAIAELKYVPNARARELKTSKTSTVVLIVPTTWSPFFAELVYRMQVELDRIGFKMILANSHADPDEEEEILRMASLNQVTGVITMSYSNIYNFINIGKKLNLVSIERFISEDVPLITSDNYGGGQLAAEKLITFGSKRFLLLRRKTNHYNATDKRTEGFLHIMKENNLPVDIFEASLKENYIEEFIHYLKTHFSGDVLTFDGIFGVTDEYAVIAKQVLFELNPSYLNKVNIIGFDGSKSQEKGSYQIASIRQPVEAMVKAAVKVLKKLIDGEEVPSHYSKVFDVSFVEPERLV</sequence>
<dbReference type="GO" id="GO:0000976">
    <property type="term" value="F:transcription cis-regulatory region binding"/>
    <property type="evidence" value="ECO:0007669"/>
    <property type="project" value="TreeGrafter"/>
</dbReference>
<evidence type="ECO:0000259" key="5">
    <source>
        <dbReference type="PROSITE" id="PS50932"/>
    </source>
</evidence>
<keyword evidence="3" id="KW-0238">DNA-binding</keyword>
<dbReference type="GO" id="GO:0003700">
    <property type="term" value="F:DNA-binding transcription factor activity"/>
    <property type="evidence" value="ECO:0007669"/>
    <property type="project" value="TreeGrafter"/>
</dbReference>
<protein>
    <submittedName>
        <fullName evidence="7">Putative transcriptional regulator</fullName>
    </submittedName>
</protein>
<dbReference type="Pfam" id="PF00356">
    <property type="entry name" value="LacI"/>
    <property type="match status" value="1"/>
</dbReference>
<keyword evidence="2" id="KW-0805">Transcription regulation</keyword>
<gene>
    <name evidence="7" type="ORF">SMU82_08076</name>
</gene>
<dbReference type="InterPro" id="IPR000843">
    <property type="entry name" value="HTH_LacI"/>
</dbReference>
<feature type="domain" description="HTH lacI-type" evidence="5">
    <location>
        <begin position="5"/>
        <end position="58"/>
    </location>
</feature>
<dbReference type="SMART" id="SM00354">
    <property type="entry name" value="HTH_LACI"/>
    <property type="match status" value="1"/>
</dbReference>
<dbReference type="GeneID" id="93860481"/>
<comment type="caution">
    <text evidence="7">The sequence shown here is derived from an EMBL/GenBank/DDBJ whole genome shotgun (WGS) entry which is preliminary data.</text>
</comment>
<evidence type="ECO:0000313" key="8">
    <source>
        <dbReference type="Proteomes" id="UP000011676"/>
    </source>
</evidence>
<dbReference type="PROSITE" id="PS50932">
    <property type="entry name" value="HTH_LACI_2"/>
    <property type="match status" value="1"/>
</dbReference>
<dbReference type="PROSITE" id="PS00356">
    <property type="entry name" value="HTH_LACI_1"/>
    <property type="match status" value="1"/>
</dbReference>
<keyword evidence="4" id="KW-0804">Transcription</keyword>
<evidence type="ECO:0000256" key="2">
    <source>
        <dbReference type="ARBA" id="ARBA00023015"/>
    </source>
</evidence>
<dbReference type="RefSeq" id="WP_002263583.1">
    <property type="nucleotide sequence ID" value="NZ_AHSR01000038.1"/>
</dbReference>
<evidence type="ECO:0000313" key="7">
    <source>
        <dbReference type="EMBL" id="EMC22878.1"/>
    </source>
</evidence>
<feature type="domain" description="HTH cro/C1-type" evidence="6">
    <location>
        <begin position="6"/>
        <end position="48"/>
    </location>
</feature>
<dbReference type="InterPro" id="IPR028082">
    <property type="entry name" value="Peripla_BP_I"/>
</dbReference>
<proteinExistence type="predicted"/>
<organism evidence="7 8">
    <name type="scientific">Streptococcus mutans SM6</name>
    <dbReference type="NCBI Taxonomy" id="857119"/>
    <lineage>
        <taxon>Bacteria</taxon>
        <taxon>Bacillati</taxon>
        <taxon>Bacillota</taxon>
        <taxon>Bacilli</taxon>
        <taxon>Lactobacillales</taxon>
        <taxon>Streptococcaceae</taxon>
        <taxon>Streptococcus</taxon>
    </lineage>
</organism>
<evidence type="ECO:0000256" key="1">
    <source>
        <dbReference type="ARBA" id="ARBA00022491"/>
    </source>
</evidence>
<dbReference type="PANTHER" id="PTHR30146">
    <property type="entry name" value="LACI-RELATED TRANSCRIPTIONAL REPRESSOR"/>
    <property type="match status" value="1"/>
</dbReference>
<dbReference type="EMBL" id="AHSR01000038">
    <property type="protein sequence ID" value="EMC22878.1"/>
    <property type="molecule type" value="Genomic_DNA"/>
</dbReference>
<dbReference type="SUPFAM" id="SSF47413">
    <property type="entry name" value="lambda repressor-like DNA-binding domains"/>
    <property type="match status" value="1"/>
</dbReference>
<dbReference type="Pfam" id="PF00532">
    <property type="entry name" value="Peripla_BP_1"/>
    <property type="match status" value="1"/>
</dbReference>
<dbReference type="InterPro" id="IPR001387">
    <property type="entry name" value="Cro/C1-type_HTH"/>
</dbReference>